<evidence type="ECO:0000313" key="5">
    <source>
        <dbReference type="Proteomes" id="UP000000268"/>
    </source>
</evidence>
<evidence type="ECO:0000256" key="2">
    <source>
        <dbReference type="PROSITE-ProRule" id="PRU00169"/>
    </source>
</evidence>
<dbReference type="PANTHER" id="PTHR44591">
    <property type="entry name" value="STRESS RESPONSE REGULATOR PROTEIN 1"/>
    <property type="match status" value="1"/>
</dbReference>
<keyword evidence="1 2" id="KW-0597">Phosphoprotein</keyword>
<feature type="modified residue" description="4-aspartylphosphate" evidence="2">
    <location>
        <position position="310"/>
    </location>
</feature>
<dbReference type="PROSITE" id="PS50110">
    <property type="entry name" value="RESPONSE_REGULATORY"/>
    <property type="match status" value="1"/>
</dbReference>
<keyword evidence="5" id="KW-1185">Reference proteome</keyword>
<dbReference type="HOGENOM" id="CLU_031371_1_0_3"/>
<dbReference type="Proteomes" id="UP000000268">
    <property type="component" value="Chromosome"/>
</dbReference>
<dbReference type="eggNOG" id="COG0745">
    <property type="taxonomic scope" value="Bacteria"/>
</dbReference>
<dbReference type="Pfam" id="PF00072">
    <property type="entry name" value="Response_reg"/>
    <property type="match status" value="1"/>
</dbReference>
<dbReference type="Gene3D" id="3.40.50.2300">
    <property type="match status" value="1"/>
</dbReference>
<dbReference type="InterPro" id="IPR050595">
    <property type="entry name" value="Bact_response_regulator"/>
</dbReference>
<dbReference type="GO" id="GO:0000160">
    <property type="term" value="P:phosphorelay signal transduction system"/>
    <property type="evidence" value="ECO:0007669"/>
    <property type="project" value="InterPro"/>
</dbReference>
<dbReference type="OrthoDB" id="568905at2"/>
<dbReference type="PANTHER" id="PTHR44591:SF3">
    <property type="entry name" value="RESPONSE REGULATORY DOMAIN-CONTAINING PROTEIN"/>
    <property type="match status" value="1"/>
</dbReference>
<dbReference type="InterPro" id="IPR024186">
    <property type="entry name" value="Sig_transdc_resp-reg_PatA"/>
</dbReference>
<dbReference type="SMART" id="SM00448">
    <property type="entry name" value="REC"/>
    <property type="match status" value="1"/>
</dbReference>
<dbReference type="KEGG" id="amr:AM1_3846"/>
<dbReference type="RefSeq" id="WP_012164201.1">
    <property type="nucleotide sequence ID" value="NC_009925.1"/>
</dbReference>
<gene>
    <name evidence="4" type="ordered locus">AM1_3846</name>
</gene>
<evidence type="ECO:0000259" key="3">
    <source>
        <dbReference type="PROSITE" id="PS50110"/>
    </source>
</evidence>
<protein>
    <submittedName>
        <fullName evidence="4">Response regulator receiver domain protein (CheY), putative</fullName>
    </submittedName>
</protein>
<sequence>MLQANCLHLGKKKAMTAFDTGVKKSTAETLRDLIHAYPSGRVVIRDPNDLSIGWRVSFSQGRVNFAESIVGNQERLSYLLQRCMPQFEGSRPQEPISDYSFLCHLWQADYISHDQLRDLLMAVTQEALIHALAIPHAQYQFEANIQIDPILLCMSLWDLVLPVEQTINQWTLLSTEIQSPFSRPYIVDTDKFAEYADYVSESLPHLDHLTHALEQEQSLYQLAHTLSVKVGDLAISLHPLIKLGALGMNPYHLGEVLTRPRVACINQSKLTQRYVTQVLEPSGYDVMRLSDSIRALPALLKRPPVLALVDAELPHLDGYQLCRMVHRRESLREMPVIIMAPKRGMCDVIRTRLSGAMACLGKPFHHQELLALVQKAAAALPVDQQQQLHSLPVLEAQSNSKALIKV</sequence>
<dbReference type="AlphaFoldDB" id="B0C6Z2"/>
<dbReference type="EMBL" id="CP000828">
    <property type="protein sequence ID" value="ABW28831.1"/>
    <property type="molecule type" value="Genomic_DNA"/>
</dbReference>
<proteinExistence type="predicted"/>
<dbReference type="PIRSF" id="PIRSF005897">
    <property type="entry name" value="RR_PatA"/>
    <property type="match status" value="1"/>
</dbReference>
<reference evidence="4 5" key="1">
    <citation type="journal article" date="2008" name="Proc. Natl. Acad. Sci. U.S.A.">
        <title>Niche adaptation and genome expansion in the chlorophyll d-producing cyanobacterium Acaryochloris marina.</title>
        <authorList>
            <person name="Swingley W.D."/>
            <person name="Chen M."/>
            <person name="Cheung P.C."/>
            <person name="Conrad A.L."/>
            <person name="Dejesa L.C."/>
            <person name="Hao J."/>
            <person name="Honchak B.M."/>
            <person name="Karbach L.E."/>
            <person name="Kurdoglu A."/>
            <person name="Lahiri S."/>
            <person name="Mastrian S.D."/>
            <person name="Miyashita H."/>
            <person name="Page L."/>
            <person name="Ramakrishna P."/>
            <person name="Satoh S."/>
            <person name="Sattley W.M."/>
            <person name="Shimada Y."/>
            <person name="Taylor H.L."/>
            <person name="Tomo T."/>
            <person name="Tsuchiya T."/>
            <person name="Wang Z.T."/>
            <person name="Raymond J."/>
            <person name="Mimuro M."/>
            <person name="Blankenship R.E."/>
            <person name="Touchman J.W."/>
        </authorList>
    </citation>
    <scope>NUCLEOTIDE SEQUENCE [LARGE SCALE GENOMIC DNA]</scope>
    <source>
        <strain evidence="5">MBIC 11017</strain>
    </source>
</reference>
<dbReference type="STRING" id="329726.AM1_3846"/>
<dbReference type="SUPFAM" id="SSF52172">
    <property type="entry name" value="CheY-like"/>
    <property type="match status" value="1"/>
</dbReference>
<dbReference type="Pfam" id="PF14332">
    <property type="entry name" value="DUF4388"/>
    <property type="match status" value="1"/>
</dbReference>
<feature type="domain" description="Response regulatory" evidence="3">
    <location>
        <begin position="261"/>
        <end position="377"/>
    </location>
</feature>
<evidence type="ECO:0000313" key="4">
    <source>
        <dbReference type="EMBL" id="ABW28831.1"/>
    </source>
</evidence>
<evidence type="ECO:0000256" key="1">
    <source>
        <dbReference type="ARBA" id="ARBA00022553"/>
    </source>
</evidence>
<name>B0C6Z2_ACAM1</name>
<dbReference type="InterPro" id="IPR011006">
    <property type="entry name" value="CheY-like_superfamily"/>
</dbReference>
<organism evidence="4 5">
    <name type="scientific">Acaryochloris marina (strain MBIC 11017)</name>
    <dbReference type="NCBI Taxonomy" id="329726"/>
    <lineage>
        <taxon>Bacteria</taxon>
        <taxon>Bacillati</taxon>
        <taxon>Cyanobacteriota</taxon>
        <taxon>Cyanophyceae</taxon>
        <taxon>Acaryochloridales</taxon>
        <taxon>Acaryochloridaceae</taxon>
        <taxon>Acaryochloris</taxon>
    </lineage>
</organism>
<accession>B0C6Z2</accession>
<dbReference type="InterPro" id="IPR025497">
    <property type="entry name" value="PatA-like_N"/>
</dbReference>
<dbReference type="InterPro" id="IPR001789">
    <property type="entry name" value="Sig_transdc_resp-reg_receiver"/>
</dbReference>